<dbReference type="SUPFAM" id="SSF63829">
    <property type="entry name" value="Calcium-dependent phosphotriesterase"/>
    <property type="match status" value="1"/>
</dbReference>
<proteinExistence type="predicted"/>
<keyword evidence="1" id="KW-0732">Signal</keyword>
<feature type="domain" description="SMP-30/Gluconolactonase/LRE-like region" evidence="2">
    <location>
        <begin position="39"/>
        <end position="278"/>
    </location>
</feature>
<dbReference type="InterPro" id="IPR015943">
    <property type="entry name" value="WD40/YVTN_repeat-like_dom_sf"/>
</dbReference>
<dbReference type="InterPro" id="IPR051344">
    <property type="entry name" value="Vgb"/>
</dbReference>
<sequence length="311" mass="33069">MSRLTTAPLLAAMALSLGFVAGIAKAEPSEILLPEVHPFPESMTSTEDGTLYVSSFSNGGVLRVKPGGKPEVWIEPGTFDTRSTLGVLADEERGVLWVCSSDVSGIGVKGPNDIKGSYLKVFDLETGRGEVSYKLPSEISVCNDIAIGPDGAAYITNVASPEILKLDEDAGELKVWLTDDALKGGLDGLAFGEDGNLYVNTYNAGELFRVDVEDGEAKGFEKLDTGPLTKPDGMRPIEGGFVTVQGGGELSRISVDGDDVTIEEIGSFKEPTGVTVAGDTIWVAEGQLDYLSEEKKDQPRPDFHLRAVPLQ</sequence>
<feature type="signal peptide" evidence="1">
    <location>
        <begin position="1"/>
        <end position="26"/>
    </location>
</feature>
<dbReference type="EMBL" id="MASI01000004">
    <property type="protein sequence ID" value="ODA67311.1"/>
    <property type="molecule type" value="Genomic_DNA"/>
</dbReference>
<evidence type="ECO:0000313" key="4">
    <source>
        <dbReference type="Proteomes" id="UP000095087"/>
    </source>
</evidence>
<dbReference type="OrthoDB" id="517707at2"/>
<gene>
    <name evidence="3" type="ORF">A7A08_02058</name>
</gene>
<dbReference type="Pfam" id="PF08450">
    <property type="entry name" value="SGL"/>
    <property type="match status" value="1"/>
</dbReference>
<protein>
    <submittedName>
        <fullName evidence="3">Virginiamycin B lyase</fullName>
    </submittedName>
</protein>
<dbReference type="Gene3D" id="2.130.10.10">
    <property type="entry name" value="YVTN repeat-like/Quinoprotein amine dehydrogenase"/>
    <property type="match status" value="1"/>
</dbReference>
<dbReference type="PANTHER" id="PTHR40274:SF3">
    <property type="entry name" value="VIRGINIAMYCIN B LYASE"/>
    <property type="match status" value="1"/>
</dbReference>
<accession>A0A1E2RYM0</accession>
<keyword evidence="4" id="KW-1185">Reference proteome</keyword>
<comment type="caution">
    <text evidence="3">The sequence shown here is derived from an EMBL/GenBank/DDBJ whole genome shotgun (WGS) entry which is preliminary data.</text>
</comment>
<dbReference type="STRING" id="1177755.A7A08_02058"/>
<feature type="chain" id="PRO_5009116525" evidence="1">
    <location>
        <begin position="27"/>
        <end position="311"/>
    </location>
</feature>
<keyword evidence="3" id="KW-0456">Lyase</keyword>
<evidence type="ECO:0000256" key="1">
    <source>
        <dbReference type="SAM" id="SignalP"/>
    </source>
</evidence>
<dbReference type="AlphaFoldDB" id="A0A1E2RYM0"/>
<evidence type="ECO:0000259" key="2">
    <source>
        <dbReference type="Pfam" id="PF08450"/>
    </source>
</evidence>
<dbReference type="GO" id="GO:0016829">
    <property type="term" value="F:lyase activity"/>
    <property type="evidence" value="ECO:0007669"/>
    <property type="project" value="UniProtKB-KW"/>
</dbReference>
<dbReference type="PANTHER" id="PTHR40274">
    <property type="entry name" value="VIRGINIAMYCIN B LYASE"/>
    <property type="match status" value="1"/>
</dbReference>
<dbReference type="InterPro" id="IPR013658">
    <property type="entry name" value="SGL"/>
</dbReference>
<name>A0A1E2RYM0_9HYPH</name>
<organism evidence="3 4">
    <name type="scientific">Methyloligella halotolerans</name>
    <dbReference type="NCBI Taxonomy" id="1177755"/>
    <lineage>
        <taxon>Bacteria</taxon>
        <taxon>Pseudomonadati</taxon>
        <taxon>Pseudomonadota</taxon>
        <taxon>Alphaproteobacteria</taxon>
        <taxon>Hyphomicrobiales</taxon>
        <taxon>Hyphomicrobiaceae</taxon>
        <taxon>Methyloligella</taxon>
    </lineage>
</organism>
<dbReference type="Proteomes" id="UP000095087">
    <property type="component" value="Unassembled WGS sequence"/>
</dbReference>
<evidence type="ECO:0000313" key="3">
    <source>
        <dbReference type="EMBL" id="ODA67311.1"/>
    </source>
</evidence>
<reference evidence="3 4" key="1">
    <citation type="submission" date="2016-07" db="EMBL/GenBank/DDBJ databases">
        <title>Draft genome sequence of Methyloligella halotolerans C2T (VKM B-2706T=CCUG 61687T=DSM 25045T), a halotolerant polyhydroxybutyrate accumulating methylotroph.</title>
        <authorList>
            <person name="Vasilenko O.V."/>
            <person name="Doronina N.V."/>
            <person name="Poroshina M.N."/>
            <person name="Tarlachkov S.V."/>
            <person name="Trotsenko Y.A."/>
        </authorList>
    </citation>
    <scope>NUCLEOTIDE SEQUENCE [LARGE SCALE GENOMIC DNA]</scope>
    <source>
        <strain evidence="3 4">VKM B-2706</strain>
    </source>
</reference>
<dbReference type="RefSeq" id="WP_069095281.1">
    <property type="nucleotide sequence ID" value="NZ_MASI01000004.1"/>
</dbReference>